<dbReference type="RefSeq" id="WP_171165014.1">
    <property type="nucleotide sequence ID" value="NZ_CP053073.1"/>
</dbReference>
<name>A0A6M4HA69_9PROT</name>
<organism evidence="2 3">
    <name type="scientific">Usitatibacter palustris</name>
    <dbReference type="NCBI Taxonomy" id="2732487"/>
    <lineage>
        <taxon>Bacteria</taxon>
        <taxon>Pseudomonadati</taxon>
        <taxon>Pseudomonadota</taxon>
        <taxon>Betaproteobacteria</taxon>
        <taxon>Nitrosomonadales</taxon>
        <taxon>Usitatibacteraceae</taxon>
        <taxon>Usitatibacter</taxon>
    </lineage>
</organism>
<accession>A0A6M4HA69</accession>
<dbReference type="Proteomes" id="UP000503096">
    <property type="component" value="Chromosome"/>
</dbReference>
<proteinExistence type="predicted"/>
<dbReference type="EMBL" id="CP053073">
    <property type="protein sequence ID" value="QJR16689.1"/>
    <property type="molecule type" value="Genomic_DNA"/>
</dbReference>
<dbReference type="InParanoid" id="A0A6M4HA69"/>
<evidence type="ECO:0000313" key="2">
    <source>
        <dbReference type="EMBL" id="QJR16689.1"/>
    </source>
</evidence>
<feature type="signal peptide" evidence="1">
    <location>
        <begin position="1"/>
        <end position="23"/>
    </location>
</feature>
<reference evidence="2 3" key="1">
    <citation type="submission" date="2020-04" db="EMBL/GenBank/DDBJ databases">
        <title>Usitatibacter rugosus gen. nov., sp. nov. and Usitatibacter palustris sp. nov., novel members of Usitatibacteraceae fam. nov. within the order Nitrosomonadales isolated from soil.</title>
        <authorList>
            <person name="Huber K.J."/>
            <person name="Neumann-Schaal M."/>
            <person name="Geppert A."/>
            <person name="Luckner M."/>
            <person name="Wanner G."/>
            <person name="Overmann J."/>
        </authorList>
    </citation>
    <scope>NUCLEOTIDE SEQUENCE [LARGE SCALE GENOMIC DNA]</scope>
    <source>
        <strain evidence="2 3">Swamp67</strain>
    </source>
</reference>
<dbReference type="KEGG" id="upl:DSM104440_03525"/>
<protein>
    <submittedName>
        <fullName evidence="2">Uncharacterized protein</fullName>
    </submittedName>
</protein>
<evidence type="ECO:0000313" key="3">
    <source>
        <dbReference type="Proteomes" id="UP000503096"/>
    </source>
</evidence>
<gene>
    <name evidence="2" type="ORF">DSM104440_03525</name>
</gene>
<keyword evidence="1" id="KW-0732">Signal</keyword>
<evidence type="ECO:0000256" key="1">
    <source>
        <dbReference type="SAM" id="SignalP"/>
    </source>
</evidence>
<dbReference type="AlphaFoldDB" id="A0A6M4HA69"/>
<keyword evidence="3" id="KW-1185">Reference proteome</keyword>
<sequence length="416" mass="43635">MRISFPRTASLIFLIATAFPALSQESLSGSQLAPPALLKGPLHKVAEPVRVEGYLGKFEIESSVGKFSVRGVNMLGVRVQELGAIAELQKVQKQDAFQGALAKSAGGIAKFAGDAVDDPNKTVENIGSGVGTVFGRVGYMAKSGANYVGDKAVDKVTGNSTAANTSATGEPEPPSFTGDPLGYNSARREWAKKLNVDPYTSNPVLRQLLDKAASASFAGNFAVSLTLGAVVGPLQYAYTFDETVRDSVWNKPALDLEKENQAKLVALGVADRTVRDLLRNRWFTPSLQTALTARLGALGKIPGVESVVATAAKVQGETRARFLLESLAMLTDHAKGTKLASLRMSNLVPVGVAADGSAVAAVAVDYVTWDTDAIAFASRKELGAKGKTLLVAGKVSDAAGKELKKAGWTVKAGLRS</sequence>
<feature type="chain" id="PRO_5027019280" evidence="1">
    <location>
        <begin position="24"/>
        <end position="416"/>
    </location>
</feature>